<dbReference type="AlphaFoldDB" id="A0A1T4L0G7"/>
<keyword evidence="7 9" id="KW-0472">Membrane</keyword>
<feature type="domain" description="Na+/H+ antiporter NhaC-like C-terminal" evidence="10">
    <location>
        <begin position="153"/>
        <end position="463"/>
    </location>
</feature>
<gene>
    <name evidence="11" type="ORF">SAMN02745174_00703</name>
</gene>
<sequence>MKNLVALFKLSPVALMATLMFCGYDALIAAPLATIYAAFVAVVSEKRKVNELMDAAINNAKEMQIAFFILMVAYAMAETFMSTGVGAAIINLSLNIGLTGRTVATVGIGVAAVLSVATGTSWGTFAACAPIFLWLNHIVGGNILLTTAAIAGGACFGDNIGLISDTTIVSSGIQGVEVLKRIRHQGFWSASVLVLGVISFYIAGVVMGLPTTTGNAAAAIAQIPADVWTKLAEQRESAVILLNQVKTGVPIYMILPLIFVLIAAFRGLSTLLCLFIGIFSAYILGTVAGTVDSFQGFLSHITTGFAGAGSWVIVMMMWVAAFGGIMKLMDAFRPLSNLIVRISRNVRQLMFYNGVLSILGNAGLADEMAQIVTIGPIIRNIVEENVIASPEDQETLRLRNATFSDALGVFGSQIIPWHVYIGFYVGIAQAVYPLHHFVAIDIIKYNFMAFIAVASILILTLTGLDRLIPRFSLPSEPKVRLRSKSEVVEDSEIIEGVNP</sequence>
<evidence type="ECO:0000256" key="2">
    <source>
        <dbReference type="ARBA" id="ARBA00022448"/>
    </source>
</evidence>
<reference evidence="11 12" key="1">
    <citation type="submission" date="2017-02" db="EMBL/GenBank/DDBJ databases">
        <authorList>
            <person name="Peterson S.W."/>
        </authorList>
    </citation>
    <scope>NUCLEOTIDE SEQUENCE [LARGE SCALE GENOMIC DNA]</scope>
    <source>
        <strain evidence="11 12">ATCC 700028</strain>
    </source>
</reference>
<feature type="transmembrane region" description="Helical" evidence="9">
    <location>
        <begin position="297"/>
        <end position="325"/>
    </location>
</feature>
<keyword evidence="12" id="KW-1185">Reference proteome</keyword>
<comment type="similarity">
    <text evidence="8">Belongs to the NhaC Na(+)/H(+) (TC 2.A.35) antiporter family.</text>
</comment>
<evidence type="ECO:0000256" key="7">
    <source>
        <dbReference type="ARBA" id="ARBA00023136"/>
    </source>
</evidence>
<dbReference type="InterPro" id="IPR018461">
    <property type="entry name" value="Na/H_Antiport_NhaC-like_C"/>
</dbReference>
<evidence type="ECO:0000313" key="12">
    <source>
        <dbReference type="Proteomes" id="UP000191153"/>
    </source>
</evidence>
<evidence type="ECO:0000259" key="10">
    <source>
        <dbReference type="Pfam" id="PF03553"/>
    </source>
</evidence>
<feature type="transmembrane region" description="Helical" evidence="9">
    <location>
        <begin position="187"/>
        <end position="209"/>
    </location>
</feature>
<feature type="transmembrane region" description="Helical" evidence="9">
    <location>
        <begin position="272"/>
        <end position="291"/>
    </location>
</feature>
<dbReference type="GO" id="GO:0005886">
    <property type="term" value="C:plasma membrane"/>
    <property type="evidence" value="ECO:0007669"/>
    <property type="project" value="UniProtKB-SubCell"/>
</dbReference>
<keyword evidence="5 9" id="KW-0812">Transmembrane</keyword>
<feature type="transmembrane region" description="Helical" evidence="9">
    <location>
        <begin position="447"/>
        <end position="468"/>
    </location>
</feature>
<feature type="transmembrane region" description="Helical" evidence="9">
    <location>
        <begin position="249"/>
        <end position="265"/>
    </location>
</feature>
<keyword evidence="2" id="KW-0813">Transport</keyword>
<feature type="transmembrane region" description="Helical" evidence="9">
    <location>
        <begin position="406"/>
        <end position="427"/>
    </location>
</feature>
<dbReference type="Proteomes" id="UP000191153">
    <property type="component" value="Unassembled WGS sequence"/>
</dbReference>
<evidence type="ECO:0000256" key="3">
    <source>
        <dbReference type="ARBA" id="ARBA00022449"/>
    </source>
</evidence>
<evidence type="ECO:0000256" key="4">
    <source>
        <dbReference type="ARBA" id="ARBA00022475"/>
    </source>
</evidence>
<comment type="subcellular location">
    <subcellularLocation>
        <location evidence="1">Cell membrane</location>
        <topology evidence="1">Multi-pass membrane protein</topology>
    </subcellularLocation>
</comment>
<evidence type="ECO:0000256" key="9">
    <source>
        <dbReference type="SAM" id="Phobius"/>
    </source>
</evidence>
<organism evidence="11 12">
    <name type="scientific">Cetobacterium ceti</name>
    <dbReference type="NCBI Taxonomy" id="180163"/>
    <lineage>
        <taxon>Bacteria</taxon>
        <taxon>Fusobacteriati</taxon>
        <taxon>Fusobacteriota</taxon>
        <taxon>Fusobacteriia</taxon>
        <taxon>Fusobacteriales</taxon>
        <taxon>Fusobacteriaceae</taxon>
        <taxon>Cetobacterium</taxon>
    </lineage>
</organism>
<protein>
    <submittedName>
        <fullName evidence="11">Na+/H+ antiporter NhaC</fullName>
    </submittedName>
</protein>
<dbReference type="GO" id="GO:0015297">
    <property type="term" value="F:antiporter activity"/>
    <property type="evidence" value="ECO:0007669"/>
    <property type="project" value="UniProtKB-KW"/>
</dbReference>
<evidence type="ECO:0000256" key="1">
    <source>
        <dbReference type="ARBA" id="ARBA00004651"/>
    </source>
</evidence>
<keyword evidence="6 9" id="KW-1133">Transmembrane helix</keyword>
<dbReference type="PANTHER" id="PTHR33451">
    <property type="entry name" value="MALATE-2H(+)/NA(+)-LACTATE ANTIPORTER"/>
    <property type="match status" value="1"/>
</dbReference>
<feature type="transmembrane region" description="Helical" evidence="9">
    <location>
        <begin position="26"/>
        <end position="44"/>
    </location>
</feature>
<evidence type="ECO:0000256" key="6">
    <source>
        <dbReference type="ARBA" id="ARBA00022989"/>
    </source>
</evidence>
<proteinExistence type="inferred from homology"/>
<feature type="transmembrane region" description="Helical" evidence="9">
    <location>
        <begin position="65"/>
        <end position="90"/>
    </location>
</feature>
<name>A0A1T4L0G7_9FUSO</name>
<dbReference type="RefSeq" id="WP_078693235.1">
    <property type="nucleotide sequence ID" value="NZ_FUWX01000005.1"/>
</dbReference>
<dbReference type="PANTHER" id="PTHR33451:SF5">
    <property type="entry name" value="NA+_H+ ANTIPORTER"/>
    <property type="match status" value="1"/>
</dbReference>
<keyword evidence="3" id="KW-0050">Antiport</keyword>
<dbReference type="Pfam" id="PF03553">
    <property type="entry name" value="Na_H_antiporter"/>
    <property type="match status" value="1"/>
</dbReference>
<dbReference type="OrthoDB" id="9762978at2"/>
<dbReference type="InterPro" id="IPR052180">
    <property type="entry name" value="NhaC_Na-H+_Antiporter"/>
</dbReference>
<feature type="transmembrane region" description="Helical" evidence="9">
    <location>
        <begin position="102"/>
        <end position="135"/>
    </location>
</feature>
<keyword evidence="4" id="KW-1003">Cell membrane</keyword>
<evidence type="ECO:0000256" key="8">
    <source>
        <dbReference type="ARBA" id="ARBA00038435"/>
    </source>
</evidence>
<evidence type="ECO:0000313" key="11">
    <source>
        <dbReference type="EMBL" id="SJZ48224.1"/>
    </source>
</evidence>
<dbReference type="EMBL" id="FUWX01000005">
    <property type="protein sequence ID" value="SJZ48224.1"/>
    <property type="molecule type" value="Genomic_DNA"/>
</dbReference>
<evidence type="ECO:0000256" key="5">
    <source>
        <dbReference type="ARBA" id="ARBA00022692"/>
    </source>
</evidence>
<accession>A0A1T4L0G7</accession>